<reference evidence="11 12" key="1">
    <citation type="submission" date="2019-07" db="EMBL/GenBank/DDBJ databases">
        <title>Draft genome assembly of a fouling barnacle, Amphibalanus amphitrite (Darwin, 1854): The first reference genome for Thecostraca.</title>
        <authorList>
            <person name="Kim W."/>
        </authorList>
    </citation>
    <scope>NUCLEOTIDE SEQUENCE [LARGE SCALE GENOMIC DNA]</scope>
    <source>
        <strain evidence="11">SNU_AA5</strain>
        <tissue evidence="11">Soma without cirri and trophi</tissue>
    </source>
</reference>
<dbReference type="SUPFAM" id="SSF55729">
    <property type="entry name" value="Acyl-CoA N-acyltransferases (Nat)"/>
    <property type="match status" value="1"/>
</dbReference>
<evidence type="ECO:0000259" key="10">
    <source>
        <dbReference type="PROSITE" id="PS51726"/>
    </source>
</evidence>
<dbReference type="GO" id="GO:0003712">
    <property type="term" value="F:transcription coregulator activity"/>
    <property type="evidence" value="ECO:0007669"/>
    <property type="project" value="TreeGrafter"/>
</dbReference>
<keyword evidence="12" id="KW-1185">Reference proteome</keyword>
<evidence type="ECO:0000256" key="3">
    <source>
        <dbReference type="ARBA" id="ARBA00022723"/>
    </source>
</evidence>
<dbReference type="PROSITE" id="PS51726">
    <property type="entry name" value="MYST_HAT"/>
    <property type="match status" value="1"/>
</dbReference>
<accession>A0A6A4WP00</accession>
<protein>
    <recommendedName>
        <fullName evidence="8">Histone acetyltransferase</fullName>
        <ecNumber evidence="8">2.3.1.48</ecNumber>
    </recommendedName>
</protein>
<evidence type="ECO:0000256" key="6">
    <source>
        <dbReference type="ARBA" id="ARBA00022853"/>
    </source>
</evidence>
<dbReference type="GO" id="GO:0003682">
    <property type="term" value="F:chromatin binding"/>
    <property type="evidence" value="ECO:0007669"/>
    <property type="project" value="TreeGrafter"/>
</dbReference>
<sequence>MGRFEMEVWYQSPYPEDSARGSKMFICQYCLKYLRCRTSLERHNAKCVWRFPPGDEIYRKDALSVFEVDGRRFKSYCQNLCLLAKLFLDNKTLYFDVEPFLFYVMTVADSEGCHVVGYFSKVSPAAAGGSQPARRRPALGNTATAAQRPPQITVHLTDPVG</sequence>
<dbReference type="EMBL" id="VIIS01000749">
    <property type="protein sequence ID" value="KAF0305460.1"/>
    <property type="molecule type" value="Genomic_DNA"/>
</dbReference>
<comment type="subcellular location">
    <subcellularLocation>
        <location evidence="1 8">Nucleus</location>
    </subcellularLocation>
</comment>
<dbReference type="PANTHER" id="PTHR10615:SF161">
    <property type="entry name" value="HISTONE ACETYLTRANSFERASE KAT7"/>
    <property type="match status" value="1"/>
</dbReference>
<dbReference type="AlphaFoldDB" id="A0A6A4WP00"/>
<gene>
    <name evidence="11" type="primary">KAT7_1</name>
    <name evidence="11" type="ORF">FJT64_022896</name>
</gene>
<comment type="caution">
    <text evidence="11">The sequence shown here is derived from an EMBL/GenBank/DDBJ whole genome shotgun (WGS) entry which is preliminary data.</text>
</comment>
<dbReference type="GO" id="GO:0036409">
    <property type="term" value="C:histone H3-K14 acetyltransferase complex"/>
    <property type="evidence" value="ECO:0007669"/>
    <property type="project" value="TreeGrafter"/>
</dbReference>
<organism evidence="11 12">
    <name type="scientific">Amphibalanus amphitrite</name>
    <name type="common">Striped barnacle</name>
    <name type="synonym">Balanus amphitrite</name>
    <dbReference type="NCBI Taxonomy" id="1232801"/>
    <lineage>
        <taxon>Eukaryota</taxon>
        <taxon>Metazoa</taxon>
        <taxon>Ecdysozoa</taxon>
        <taxon>Arthropoda</taxon>
        <taxon>Crustacea</taxon>
        <taxon>Multicrustacea</taxon>
        <taxon>Cirripedia</taxon>
        <taxon>Thoracica</taxon>
        <taxon>Thoracicalcarea</taxon>
        <taxon>Balanomorpha</taxon>
        <taxon>Balanoidea</taxon>
        <taxon>Balanidae</taxon>
        <taxon>Amphibalaninae</taxon>
        <taxon>Amphibalanus</taxon>
    </lineage>
</organism>
<evidence type="ECO:0000313" key="11">
    <source>
        <dbReference type="EMBL" id="KAF0305460.1"/>
    </source>
</evidence>
<dbReference type="PANTHER" id="PTHR10615">
    <property type="entry name" value="HISTONE ACETYLTRANSFERASE"/>
    <property type="match status" value="1"/>
</dbReference>
<proteinExistence type="inferred from homology"/>
<dbReference type="EC" id="2.3.1.48" evidence="8"/>
<evidence type="ECO:0000256" key="5">
    <source>
        <dbReference type="ARBA" id="ARBA00022833"/>
    </source>
</evidence>
<comment type="similarity">
    <text evidence="8">Belongs to the MYST (SAS/MOZ) family.</text>
</comment>
<dbReference type="GO" id="GO:0008270">
    <property type="term" value="F:zinc ion binding"/>
    <property type="evidence" value="ECO:0007669"/>
    <property type="project" value="UniProtKB-KW"/>
</dbReference>
<dbReference type="Proteomes" id="UP000440578">
    <property type="component" value="Unassembled WGS sequence"/>
</dbReference>
<dbReference type="InterPro" id="IPR050603">
    <property type="entry name" value="MYST_HAT"/>
</dbReference>
<dbReference type="GO" id="GO:0010484">
    <property type="term" value="F:histone H3 acetyltransferase activity"/>
    <property type="evidence" value="ECO:0007669"/>
    <property type="project" value="TreeGrafter"/>
</dbReference>
<dbReference type="InterPro" id="IPR040706">
    <property type="entry name" value="Zf-MYST"/>
</dbReference>
<evidence type="ECO:0000313" key="12">
    <source>
        <dbReference type="Proteomes" id="UP000440578"/>
    </source>
</evidence>
<keyword evidence="3" id="KW-0479">Metal-binding</keyword>
<evidence type="ECO:0000256" key="4">
    <source>
        <dbReference type="ARBA" id="ARBA00022771"/>
    </source>
</evidence>
<keyword evidence="2 11" id="KW-0808">Transferase</keyword>
<evidence type="ECO:0000256" key="1">
    <source>
        <dbReference type="ARBA" id="ARBA00004123"/>
    </source>
</evidence>
<dbReference type="InterPro" id="IPR002717">
    <property type="entry name" value="HAT_MYST-type"/>
</dbReference>
<dbReference type="Gene3D" id="3.40.630.30">
    <property type="match status" value="1"/>
</dbReference>
<evidence type="ECO:0000256" key="9">
    <source>
        <dbReference type="SAM" id="MobiDB-lite"/>
    </source>
</evidence>
<feature type="region of interest" description="Disordered" evidence="9">
    <location>
        <begin position="124"/>
        <end position="152"/>
    </location>
</feature>
<feature type="domain" description="MYST-type HAT" evidence="10">
    <location>
        <begin position="1"/>
        <end position="161"/>
    </location>
</feature>
<evidence type="ECO:0000256" key="7">
    <source>
        <dbReference type="ARBA" id="ARBA00023242"/>
    </source>
</evidence>
<evidence type="ECO:0000256" key="8">
    <source>
        <dbReference type="RuleBase" id="RU361211"/>
    </source>
</evidence>
<dbReference type="OrthoDB" id="787137at2759"/>
<name>A0A6A4WP00_AMPAM</name>
<keyword evidence="6" id="KW-0156">Chromatin regulator</keyword>
<keyword evidence="4" id="KW-0863">Zinc-finger</keyword>
<dbReference type="InterPro" id="IPR016181">
    <property type="entry name" value="Acyl_CoA_acyltransferase"/>
</dbReference>
<comment type="catalytic activity">
    <reaction evidence="8">
        <text>L-lysyl-[protein] + acetyl-CoA = N(6)-acetyl-L-lysyl-[protein] + CoA + H(+)</text>
        <dbReference type="Rhea" id="RHEA:45948"/>
        <dbReference type="Rhea" id="RHEA-COMP:9752"/>
        <dbReference type="Rhea" id="RHEA-COMP:10731"/>
        <dbReference type="ChEBI" id="CHEBI:15378"/>
        <dbReference type="ChEBI" id="CHEBI:29969"/>
        <dbReference type="ChEBI" id="CHEBI:57287"/>
        <dbReference type="ChEBI" id="CHEBI:57288"/>
        <dbReference type="ChEBI" id="CHEBI:61930"/>
        <dbReference type="EC" id="2.3.1.48"/>
    </reaction>
</comment>
<evidence type="ECO:0000256" key="2">
    <source>
        <dbReference type="ARBA" id="ARBA00022679"/>
    </source>
</evidence>
<dbReference type="GO" id="GO:0010485">
    <property type="term" value="F:histone H4 acetyltransferase activity"/>
    <property type="evidence" value="ECO:0007669"/>
    <property type="project" value="TreeGrafter"/>
</dbReference>
<dbReference type="Pfam" id="PF01853">
    <property type="entry name" value="MOZ_SAS"/>
    <property type="match status" value="1"/>
</dbReference>
<keyword evidence="7 8" id="KW-0539">Nucleus</keyword>
<keyword evidence="5" id="KW-0862">Zinc</keyword>
<dbReference type="Gene3D" id="3.30.60.60">
    <property type="entry name" value="N-acetyl transferase-like"/>
    <property type="match status" value="1"/>
</dbReference>
<dbReference type="Pfam" id="PF17772">
    <property type="entry name" value="zf-MYST"/>
    <property type="match status" value="1"/>
</dbReference>
<dbReference type="GO" id="GO:0006357">
    <property type="term" value="P:regulation of transcription by RNA polymerase II"/>
    <property type="evidence" value="ECO:0007669"/>
    <property type="project" value="TreeGrafter"/>
</dbReference>